<dbReference type="Pfam" id="PF13177">
    <property type="entry name" value="DNA_pol3_delta2"/>
    <property type="match status" value="1"/>
</dbReference>
<evidence type="ECO:0000313" key="3">
    <source>
        <dbReference type="Proteomes" id="UP000031307"/>
    </source>
</evidence>
<proteinExistence type="predicted"/>
<keyword evidence="1" id="KW-0175">Coiled coil</keyword>
<dbReference type="OMA" id="FHAYIFE"/>
<dbReference type="RefSeq" id="WP_013924967.1">
    <property type="nucleotide sequence ID" value="NZ_BAWW01000002.1"/>
</dbReference>
<keyword evidence="2" id="KW-0548">Nucleotidyltransferase</keyword>
<dbReference type="GO" id="GO:0003887">
    <property type="term" value="F:DNA-directed DNA polymerase activity"/>
    <property type="evidence" value="ECO:0007669"/>
    <property type="project" value="UniProtKB-EC"/>
</dbReference>
<evidence type="ECO:0000256" key="1">
    <source>
        <dbReference type="SAM" id="Coils"/>
    </source>
</evidence>
<keyword evidence="2" id="KW-0808">Transferase</keyword>
<dbReference type="PANTHER" id="PTHR11669:SF8">
    <property type="entry name" value="DNA POLYMERASE III SUBUNIT DELTA"/>
    <property type="match status" value="1"/>
</dbReference>
<comment type="caution">
    <text evidence="2">The sequence shown here is derived from an EMBL/GenBank/DDBJ whole genome shotgun (WGS) entry which is preliminary data.</text>
</comment>
<dbReference type="PANTHER" id="PTHR11669">
    <property type="entry name" value="REPLICATION FACTOR C / DNA POLYMERASE III GAMMA-TAU SUBUNIT"/>
    <property type="match status" value="1"/>
</dbReference>
<dbReference type="GO" id="GO:0006261">
    <property type="term" value="P:DNA-templated DNA replication"/>
    <property type="evidence" value="ECO:0007669"/>
    <property type="project" value="TreeGrafter"/>
</dbReference>
<dbReference type="Gene3D" id="3.40.50.300">
    <property type="entry name" value="P-loop containing nucleotide triphosphate hydrolases"/>
    <property type="match status" value="1"/>
</dbReference>
<dbReference type="EMBL" id="JSAM01000057">
    <property type="protein sequence ID" value="KIA77884.1"/>
    <property type="molecule type" value="Genomic_DNA"/>
</dbReference>
<dbReference type="InterPro" id="IPR050238">
    <property type="entry name" value="DNA_Rep/Repair_Clamp_Loader"/>
</dbReference>
<protein>
    <submittedName>
        <fullName evidence="2">DNA polymerase III subunit delta</fullName>
        <ecNumber evidence="2">2.7.7.7</ecNumber>
    </submittedName>
</protein>
<accession>A0A0C1ENI2</accession>
<evidence type="ECO:0000313" key="2">
    <source>
        <dbReference type="EMBL" id="KIA77884.1"/>
    </source>
</evidence>
<feature type="coiled-coil region" evidence="1">
    <location>
        <begin position="226"/>
        <end position="268"/>
    </location>
</feature>
<name>A0A0C1ENI2_9BACT</name>
<gene>
    <name evidence="2" type="primary">holB</name>
    <name evidence="2" type="ORF">DB43_FM00360</name>
</gene>
<dbReference type="PATRIC" id="fig|83552.4.peg.975"/>
<reference evidence="2 3" key="1">
    <citation type="journal article" date="2014" name="Mol. Biol. Evol.">
        <title>Massive expansion of Ubiquitination-related gene families within the Chlamydiae.</title>
        <authorList>
            <person name="Domman D."/>
            <person name="Collingro A."/>
            <person name="Lagkouvardos I."/>
            <person name="Gehre L."/>
            <person name="Weinmaier T."/>
            <person name="Rattei T."/>
            <person name="Subtil A."/>
            <person name="Horn M."/>
        </authorList>
    </citation>
    <scope>NUCLEOTIDE SEQUENCE [LARGE SCALE GENOMIC DNA]</scope>
    <source>
        <strain evidence="2 3">OEW1</strain>
    </source>
</reference>
<dbReference type="EC" id="2.7.7.7" evidence="2"/>
<dbReference type="Proteomes" id="UP000031307">
    <property type="component" value="Unassembled WGS sequence"/>
</dbReference>
<dbReference type="CDD" id="cd00009">
    <property type="entry name" value="AAA"/>
    <property type="match status" value="1"/>
</dbReference>
<sequence length="367" mass="42139">MILETYFSHICGNDPIKHYLIKMIEKNAIGQSLLFAGPEGIGKSLFAKAFAEILLTNGSADQRKQVKAETHPDLHIYRPEGKLGMHSIDAMRQLTEEIYLVPYQAKRKVFIIHEAERMLPYSANALLKTFEEPALDCVIILLTSLPENLLPTIRSRFQTIYFQEVEKKYLVKFVQENFQKTEQEAQTIAASSKGSFVQAARLCSQKKTYYQDILLPLLAAGRFSSYGALLETVRQLTDQLEQSKKQVEEEMRQELSSHLENLTAVQKESLEKEIEGFVSVQTNRETTHLLDFILSWYRDLELIRVKGDPTFLFHKDAYNQLEQSIQQGNRLSIELVQKAISDARKALERSSSIGITLENLFLKLHFY</sequence>
<dbReference type="InterPro" id="IPR027417">
    <property type="entry name" value="P-loop_NTPase"/>
</dbReference>
<organism evidence="2 3">
    <name type="scientific">Parachlamydia acanthamoebae</name>
    <dbReference type="NCBI Taxonomy" id="83552"/>
    <lineage>
        <taxon>Bacteria</taxon>
        <taxon>Pseudomonadati</taxon>
        <taxon>Chlamydiota</taxon>
        <taxon>Chlamydiia</taxon>
        <taxon>Parachlamydiales</taxon>
        <taxon>Parachlamydiaceae</taxon>
        <taxon>Parachlamydia</taxon>
    </lineage>
</organism>
<dbReference type="AlphaFoldDB" id="A0A0C1ENI2"/>
<dbReference type="SUPFAM" id="SSF52540">
    <property type="entry name" value="P-loop containing nucleoside triphosphate hydrolases"/>
    <property type="match status" value="1"/>
</dbReference>